<dbReference type="PANTHER" id="PTHR33154">
    <property type="entry name" value="TRANSCRIPTIONAL REGULATOR, ARSR FAMILY"/>
    <property type="match status" value="1"/>
</dbReference>
<dbReference type="EMBL" id="FOVR01000004">
    <property type="protein sequence ID" value="SFO28558.1"/>
    <property type="molecule type" value="Genomic_DNA"/>
</dbReference>
<sequence>MNVLAISDGSKRDMDKDMAEMQENAERGLCGDAKTDDCCCEVDLELARAFKALGHPARLMILSKLGSHQHCCGDICSSLPLAQSTVSQHLKVLRECGFIEWQTAGPQSHYRVNSEKVSWFLARSEAFFAGVTNSLSNID</sequence>
<evidence type="ECO:0000313" key="5">
    <source>
        <dbReference type="EMBL" id="SFO28558.1"/>
    </source>
</evidence>
<dbReference type="CDD" id="cd00090">
    <property type="entry name" value="HTH_ARSR"/>
    <property type="match status" value="1"/>
</dbReference>
<dbReference type="GO" id="GO:0003700">
    <property type="term" value="F:DNA-binding transcription factor activity"/>
    <property type="evidence" value="ECO:0007669"/>
    <property type="project" value="InterPro"/>
</dbReference>
<dbReference type="InterPro" id="IPR036388">
    <property type="entry name" value="WH-like_DNA-bd_sf"/>
</dbReference>
<dbReference type="InterPro" id="IPR051081">
    <property type="entry name" value="HTH_MetalResp_TranReg"/>
</dbReference>
<proteinExistence type="predicted"/>
<accession>A0A1I5FXK7</accession>
<feature type="domain" description="HTH arsR-type" evidence="4">
    <location>
        <begin position="38"/>
        <end position="132"/>
    </location>
</feature>
<keyword evidence="2" id="KW-0238">DNA-binding</keyword>
<evidence type="ECO:0000256" key="3">
    <source>
        <dbReference type="ARBA" id="ARBA00023163"/>
    </source>
</evidence>
<dbReference type="PANTHER" id="PTHR33154:SF15">
    <property type="entry name" value="REGULATORY PROTEIN ARSR"/>
    <property type="match status" value="1"/>
</dbReference>
<evidence type="ECO:0000259" key="4">
    <source>
        <dbReference type="PROSITE" id="PS50987"/>
    </source>
</evidence>
<protein>
    <submittedName>
        <fullName evidence="5">ArsR family transcriptional regulator</fullName>
    </submittedName>
</protein>
<evidence type="ECO:0000256" key="1">
    <source>
        <dbReference type="ARBA" id="ARBA00023015"/>
    </source>
</evidence>
<keyword evidence="6" id="KW-1185">Reference proteome</keyword>
<name>A0A1I5FXK7_9HYPH</name>
<organism evidence="5 6">
    <name type="scientific">Cohaesibacter marisflavi</name>
    <dbReference type="NCBI Taxonomy" id="655353"/>
    <lineage>
        <taxon>Bacteria</taxon>
        <taxon>Pseudomonadati</taxon>
        <taxon>Pseudomonadota</taxon>
        <taxon>Alphaproteobacteria</taxon>
        <taxon>Hyphomicrobiales</taxon>
        <taxon>Cohaesibacteraceae</taxon>
    </lineage>
</organism>
<dbReference type="SUPFAM" id="SSF46785">
    <property type="entry name" value="Winged helix' DNA-binding domain"/>
    <property type="match status" value="1"/>
</dbReference>
<gene>
    <name evidence="5" type="ORF">SAMN04488056_104256</name>
</gene>
<dbReference type="GO" id="GO:0003677">
    <property type="term" value="F:DNA binding"/>
    <property type="evidence" value="ECO:0007669"/>
    <property type="project" value="UniProtKB-KW"/>
</dbReference>
<dbReference type="Gene3D" id="1.10.10.10">
    <property type="entry name" value="Winged helix-like DNA-binding domain superfamily/Winged helix DNA-binding domain"/>
    <property type="match status" value="1"/>
</dbReference>
<dbReference type="STRING" id="655353.SAMN04488056_104256"/>
<evidence type="ECO:0000313" key="6">
    <source>
        <dbReference type="Proteomes" id="UP000199236"/>
    </source>
</evidence>
<dbReference type="InterPro" id="IPR011991">
    <property type="entry name" value="ArsR-like_HTH"/>
</dbReference>
<evidence type="ECO:0000256" key="2">
    <source>
        <dbReference type="ARBA" id="ARBA00023125"/>
    </source>
</evidence>
<keyword evidence="1" id="KW-0805">Transcription regulation</keyword>
<dbReference type="NCBIfam" id="NF033788">
    <property type="entry name" value="HTH_metalloreg"/>
    <property type="match status" value="1"/>
</dbReference>
<dbReference type="PRINTS" id="PR00778">
    <property type="entry name" value="HTHARSR"/>
</dbReference>
<dbReference type="InterPro" id="IPR001845">
    <property type="entry name" value="HTH_ArsR_DNA-bd_dom"/>
</dbReference>
<dbReference type="PROSITE" id="PS50987">
    <property type="entry name" value="HTH_ARSR_2"/>
    <property type="match status" value="1"/>
</dbReference>
<keyword evidence="3" id="KW-0804">Transcription</keyword>
<dbReference type="AlphaFoldDB" id="A0A1I5FXK7"/>
<dbReference type="SMART" id="SM00418">
    <property type="entry name" value="HTH_ARSR"/>
    <property type="match status" value="1"/>
</dbReference>
<dbReference type="InterPro" id="IPR036390">
    <property type="entry name" value="WH_DNA-bd_sf"/>
</dbReference>
<dbReference type="Pfam" id="PF01022">
    <property type="entry name" value="HTH_5"/>
    <property type="match status" value="1"/>
</dbReference>
<dbReference type="Proteomes" id="UP000199236">
    <property type="component" value="Unassembled WGS sequence"/>
</dbReference>
<reference evidence="5 6" key="1">
    <citation type="submission" date="2016-10" db="EMBL/GenBank/DDBJ databases">
        <authorList>
            <person name="de Groot N.N."/>
        </authorList>
    </citation>
    <scope>NUCLEOTIDE SEQUENCE [LARGE SCALE GENOMIC DNA]</scope>
    <source>
        <strain evidence="5 6">CGMCC 1.9157</strain>
    </source>
</reference>